<dbReference type="EMBL" id="CAJOBJ010018712">
    <property type="protein sequence ID" value="CAF4199958.1"/>
    <property type="molecule type" value="Genomic_DNA"/>
</dbReference>
<dbReference type="OrthoDB" id="10058459at2759"/>
<sequence>MSTFTYKNRLTDISPLEKHDKFTNKYHPNRVVEENRYKQLHQQGKCEHFRPSSNYRYYHIHHQTPMDVLENLIDYAHEVKNYTVDTEDQLQPPPQPLKQALLQIEYVYENNPSILLIIEMMHLPKRNDPTFVKIKLLLKIIFSNNHTIYLWGNIKKELGHFYQFELFDENYINSVEERNIEDAFKRYFNHNNPLSPNIKLQANAIYSPQFAIYKMFNQWLTKRFTLSNFGCRLDPALNTVIIPRQLLNQHQQIIEGEEKLRKFMISYTLNDCLAVTKLIYELPSPTPSITNDLEAISDDEFQFDYNKCGNFGFHPRVMCTAKSAWDIDDQDKDHVRTNRPNDIEIISNDDEQQVTNNKKYQQHLSGKPLTRNQKKSRRKRAKRYRLEIIREIYCEFTIT</sequence>
<gene>
    <name evidence="6" type="ORF">BYL167_LOCUS19664</name>
    <name evidence="2" type="ORF">CJN711_LOCUS25912</name>
    <name evidence="7" type="ORF">GIL414_LOCUS21558</name>
    <name evidence="3" type="ORF">KQP761_LOCUS33368</name>
    <name evidence="4" type="ORF">MBJ925_LOCUS28113</name>
    <name evidence="5" type="ORF">SMN809_LOCUS6280</name>
</gene>
<proteinExistence type="predicted"/>
<protein>
    <submittedName>
        <fullName evidence="2">Uncharacterized protein</fullName>
    </submittedName>
</protein>
<dbReference type="EMBL" id="CAJNOV010012118">
    <property type="protein sequence ID" value="CAF1475956.1"/>
    <property type="molecule type" value="Genomic_DNA"/>
</dbReference>
<comment type="caution">
    <text evidence="2">The sequence shown here is derived from an EMBL/GenBank/DDBJ whole genome shotgun (WGS) entry which is preliminary data.</text>
</comment>
<dbReference type="Proteomes" id="UP000663855">
    <property type="component" value="Unassembled WGS sequence"/>
</dbReference>
<name>A0A815RJM6_9BILA</name>
<dbReference type="EMBL" id="CAJNRE010015025">
    <property type="protein sequence ID" value="CAF2133927.1"/>
    <property type="molecule type" value="Genomic_DNA"/>
</dbReference>
<dbReference type="AlphaFoldDB" id="A0A815RJM6"/>
<evidence type="ECO:0000313" key="3">
    <source>
        <dbReference type="EMBL" id="CAF1667194.1"/>
    </source>
</evidence>
<dbReference type="Proteomes" id="UP000681967">
    <property type="component" value="Unassembled WGS sequence"/>
</dbReference>
<organism evidence="2 8">
    <name type="scientific">Rotaria magnacalcarata</name>
    <dbReference type="NCBI Taxonomy" id="392030"/>
    <lineage>
        <taxon>Eukaryota</taxon>
        <taxon>Metazoa</taxon>
        <taxon>Spiralia</taxon>
        <taxon>Gnathifera</taxon>
        <taxon>Rotifera</taxon>
        <taxon>Eurotatoria</taxon>
        <taxon>Bdelloidea</taxon>
        <taxon>Philodinida</taxon>
        <taxon>Philodinidae</taxon>
        <taxon>Rotaria</taxon>
    </lineage>
</organism>
<dbReference type="Proteomes" id="UP000663824">
    <property type="component" value="Unassembled WGS sequence"/>
</dbReference>
<dbReference type="Proteomes" id="UP000663834">
    <property type="component" value="Unassembled WGS sequence"/>
</dbReference>
<reference evidence="2" key="1">
    <citation type="submission" date="2021-02" db="EMBL/GenBank/DDBJ databases">
        <authorList>
            <person name="Nowell W R."/>
        </authorList>
    </citation>
    <scope>NUCLEOTIDE SEQUENCE</scope>
</reference>
<evidence type="ECO:0000313" key="6">
    <source>
        <dbReference type="EMBL" id="CAF4112476.1"/>
    </source>
</evidence>
<evidence type="ECO:0000313" key="4">
    <source>
        <dbReference type="EMBL" id="CAF2133927.1"/>
    </source>
</evidence>
<evidence type="ECO:0000313" key="2">
    <source>
        <dbReference type="EMBL" id="CAF1475956.1"/>
    </source>
</evidence>
<dbReference type="EMBL" id="CAJOBI010001679">
    <property type="protein sequence ID" value="CAF3894125.1"/>
    <property type="molecule type" value="Genomic_DNA"/>
</dbReference>
<accession>A0A815RJM6</accession>
<dbReference type="EMBL" id="CAJNOW010018685">
    <property type="protein sequence ID" value="CAF1667194.1"/>
    <property type="molecule type" value="Genomic_DNA"/>
</dbReference>
<evidence type="ECO:0000313" key="8">
    <source>
        <dbReference type="Proteomes" id="UP000663855"/>
    </source>
</evidence>
<evidence type="ECO:0000313" key="7">
    <source>
        <dbReference type="EMBL" id="CAF4199958.1"/>
    </source>
</evidence>
<dbReference type="Proteomes" id="UP000676336">
    <property type="component" value="Unassembled WGS sequence"/>
</dbReference>
<dbReference type="Proteomes" id="UP000681720">
    <property type="component" value="Unassembled WGS sequence"/>
</dbReference>
<evidence type="ECO:0000313" key="5">
    <source>
        <dbReference type="EMBL" id="CAF3894125.1"/>
    </source>
</evidence>
<evidence type="ECO:0000256" key="1">
    <source>
        <dbReference type="SAM" id="MobiDB-lite"/>
    </source>
</evidence>
<feature type="region of interest" description="Disordered" evidence="1">
    <location>
        <begin position="359"/>
        <end position="380"/>
    </location>
</feature>
<dbReference type="EMBL" id="CAJOBH010008408">
    <property type="protein sequence ID" value="CAF4112476.1"/>
    <property type="molecule type" value="Genomic_DNA"/>
</dbReference>